<evidence type="ECO:0000313" key="2">
    <source>
        <dbReference type="Proteomes" id="UP001162162"/>
    </source>
</evidence>
<dbReference type="Proteomes" id="UP001162162">
    <property type="component" value="Unassembled WGS sequence"/>
</dbReference>
<evidence type="ECO:0008006" key="3">
    <source>
        <dbReference type="Google" id="ProtNLM"/>
    </source>
</evidence>
<gene>
    <name evidence="1" type="ORF">NQ318_002256</name>
</gene>
<organism evidence="1 2">
    <name type="scientific">Aromia moschata</name>
    <dbReference type="NCBI Taxonomy" id="1265417"/>
    <lineage>
        <taxon>Eukaryota</taxon>
        <taxon>Metazoa</taxon>
        <taxon>Ecdysozoa</taxon>
        <taxon>Arthropoda</taxon>
        <taxon>Hexapoda</taxon>
        <taxon>Insecta</taxon>
        <taxon>Pterygota</taxon>
        <taxon>Neoptera</taxon>
        <taxon>Endopterygota</taxon>
        <taxon>Coleoptera</taxon>
        <taxon>Polyphaga</taxon>
        <taxon>Cucujiformia</taxon>
        <taxon>Chrysomeloidea</taxon>
        <taxon>Cerambycidae</taxon>
        <taxon>Cerambycinae</taxon>
        <taxon>Callichromatini</taxon>
        <taxon>Aromia</taxon>
    </lineage>
</organism>
<dbReference type="EMBL" id="JAPWTK010000017">
    <property type="protein sequence ID" value="KAJ8958467.1"/>
    <property type="molecule type" value="Genomic_DNA"/>
</dbReference>
<dbReference type="Gene3D" id="1.10.10.1450">
    <property type="match status" value="1"/>
</dbReference>
<accession>A0AAV8Z5G3</accession>
<dbReference type="PANTHER" id="PTHR46060">
    <property type="entry name" value="MARINER MOS1 TRANSPOSASE-LIKE PROTEIN"/>
    <property type="match status" value="1"/>
</dbReference>
<reference evidence="1" key="1">
    <citation type="journal article" date="2023" name="Insect Mol. Biol.">
        <title>Genome sequencing provides insights into the evolution of gene families encoding plant cell wall-degrading enzymes in longhorned beetles.</title>
        <authorList>
            <person name="Shin N.R."/>
            <person name="Okamura Y."/>
            <person name="Kirsch R."/>
            <person name="Pauchet Y."/>
        </authorList>
    </citation>
    <scope>NUCLEOTIDE SEQUENCE</scope>
    <source>
        <strain evidence="1">AMC_N1</strain>
    </source>
</reference>
<protein>
    <recommendedName>
        <fullName evidence="3">Mos1 transposase HTH domain-containing protein</fullName>
    </recommendedName>
</protein>
<sequence length="155" mass="17500">MQRSLEQRFAIKICVKLGKIATETVSMIKTAYKEDALSDRQVFRWHKAFLDGREEVDVEDRAGRPSTTTTADNVTRVGELLNSDRRLSLPSDLSSAVGRQFLGMTRNRVGSVTKRVGRQWPPQSQFPVRNNSGLFVRDQTERCDGGFSHSAPWSL</sequence>
<dbReference type="InterPro" id="IPR052709">
    <property type="entry name" value="Transposase-MT_Hybrid"/>
</dbReference>
<evidence type="ECO:0000313" key="1">
    <source>
        <dbReference type="EMBL" id="KAJ8958467.1"/>
    </source>
</evidence>
<dbReference type="AlphaFoldDB" id="A0AAV8Z5G3"/>
<comment type="caution">
    <text evidence="1">The sequence shown here is derived from an EMBL/GenBank/DDBJ whole genome shotgun (WGS) entry which is preliminary data.</text>
</comment>
<name>A0AAV8Z5G3_9CUCU</name>
<keyword evidence="2" id="KW-1185">Reference proteome</keyword>
<dbReference type="PANTHER" id="PTHR46060:SF1">
    <property type="entry name" value="MARINER MOS1 TRANSPOSASE-LIKE PROTEIN"/>
    <property type="match status" value="1"/>
</dbReference>
<proteinExistence type="predicted"/>